<dbReference type="Pfam" id="PF08774">
    <property type="entry name" value="VRR_NUC"/>
    <property type="match status" value="1"/>
</dbReference>
<evidence type="ECO:0000256" key="2">
    <source>
        <dbReference type="ARBA" id="ARBA00022722"/>
    </source>
</evidence>
<accession>A0A6J5L3D2</accession>
<protein>
    <submittedName>
        <fullName evidence="5">VRR-NUC domain containing protein</fullName>
    </submittedName>
</protein>
<comment type="cofactor">
    <cofactor evidence="1">
        <name>Mg(2+)</name>
        <dbReference type="ChEBI" id="CHEBI:18420"/>
    </cofactor>
</comment>
<dbReference type="GO" id="GO:0016788">
    <property type="term" value="F:hydrolase activity, acting on ester bonds"/>
    <property type="evidence" value="ECO:0007669"/>
    <property type="project" value="InterPro"/>
</dbReference>
<dbReference type="GO" id="GO:0004518">
    <property type="term" value="F:nuclease activity"/>
    <property type="evidence" value="ECO:0007669"/>
    <property type="project" value="UniProtKB-KW"/>
</dbReference>
<evidence type="ECO:0000313" key="6">
    <source>
        <dbReference type="EMBL" id="CAB4133820.1"/>
    </source>
</evidence>
<proteinExistence type="predicted"/>
<dbReference type="EMBL" id="LR796276">
    <property type="protein sequence ID" value="CAB4133820.1"/>
    <property type="molecule type" value="Genomic_DNA"/>
</dbReference>
<dbReference type="GO" id="GO:0003676">
    <property type="term" value="F:nucleic acid binding"/>
    <property type="evidence" value="ECO:0007669"/>
    <property type="project" value="InterPro"/>
</dbReference>
<dbReference type="EMBL" id="LR796202">
    <property type="protein sequence ID" value="CAB4126539.1"/>
    <property type="molecule type" value="Genomic_DNA"/>
</dbReference>
<organism evidence="5">
    <name type="scientific">uncultured Caudovirales phage</name>
    <dbReference type="NCBI Taxonomy" id="2100421"/>
    <lineage>
        <taxon>Viruses</taxon>
        <taxon>Duplodnaviria</taxon>
        <taxon>Heunggongvirae</taxon>
        <taxon>Uroviricota</taxon>
        <taxon>Caudoviricetes</taxon>
        <taxon>Peduoviridae</taxon>
        <taxon>Maltschvirus</taxon>
        <taxon>Maltschvirus maltsch</taxon>
    </lineage>
</organism>
<evidence type="ECO:0000313" key="5">
    <source>
        <dbReference type="EMBL" id="CAB4126539.1"/>
    </source>
</evidence>
<dbReference type="InterPro" id="IPR014883">
    <property type="entry name" value="VRR_NUC"/>
</dbReference>
<feature type="domain" description="VRR-NUC" evidence="4">
    <location>
        <begin position="76"/>
        <end position="148"/>
    </location>
</feature>
<gene>
    <name evidence="6" type="ORF">UFOVP262_36</name>
    <name evidence="5" type="ORF">UFOVP90_4</name>
</gene>
<dbReference type="InterPro" id="IPR011856">
    <property type="entry name" value="tRNA_endonuc-like_dom_sf"/>
</dbReference>
<evidence type="ECO:0000256" key="1">
    <source>
        <dbReference type="ARBA" id="ARBA00001946"/>
    </source>
</evidence>
<sequence>MPAFGAIELAIQMLGWPDLFAWNQKQMHNLYTEKTKVRKILGHSGEILGIKEHTLQVKVIQYIRTFWPNVLIFSIPNGAATSAKNRLNLFLEGLTAGVPDLFLAEARHGFNGLFVEMKTNEGLESHDQKRIRLLLNDRGYLVYVARSSETAIQLIEDYLS</sequence>
<keyword evidence="2" id="KW-0540">Nuclease</keyword>
<evidence type="ECO:0000259" key="4">
    <source>
        <dbReference type="Pfam" id="PF08774"/>
    </source>
</evidence>
<dbReference type="Gene3D" id="3.40.1350.10">
    <property type="match status" value="1"/>
</dbReference>
<evidence type="ECO:0000256" key="3">
    <source>
        <dbReference type="ARBA" id="ARBA00022801"/>
    </source>
</evidence>
<keyword evidence="3" id="KW-0378">Hydrolase</keyword>
<reference evidence="5" key="1">
    <citation type="submission" date="2020-04" db="EMBL/GenBank/DDBJ databases">
        <authorList>
            <person name="Chiriac C."/>
            <person name="Salcher M."/>
            <person name="Ghai R."/>
            <person name="Kavagutti S V."/>
        </authorList>
    </citation>
    <scope>NUCLEOTIDE SEQUENCE</scope>
</reference>
<name>A0A6J5L3D2_9CAUD</name>